<name>K8W136_9GAMM</name>
<accession>K8W136</accession>
<dbReference type="SUPFAM" id="SSF141452">
    <property type="entry name" value="Hcp1-like"/>
    <property type="match status" value="1"/>
</dbReference>
<evidence type="ECO:0000313" key="2">
    <source>
        <dbReference type="Proteomes" id="UP000010290"/>
    </source>
</evidence>
<dbReference type="Pfam" id="PF05638">
    <property type="entry name" value="T6SS_HCP"/>
    <property type="match status" value="1"/>
</dbReference>
<organism evidence="1 2">
    <name type="scientific">Providencia sneebia DSM 19967</name>
    <dbReference type="NCBI Taxonomy" id="1141660"/>
    <lineage>
        <taxon>Bacteria</taxon>
        <taxon>Pseudomonadati</taxon>
        <taxon>Pseudomonadota</taxon>
        <taxon>Gammaproteobacteria</taxon>
        <taxon>Enterobacterales</taxon>
        <taxon>Morganellaceae</taxon>
        <taxon>Providencia</taxon>
    </lineage>
</organism>
<dbReference type="PATRIC" id="fig|1141660.3.peg.2802"/>
<sequence length="159" mass="17961">MSYLIYLSLKGDKQGLISTGCSSKDSIGNRYQLGHENEIQVIGLNHSMTRTQNSSHHPIQILKPIDKSSPLLGVALNNNELFDAVFYFYRTSGQAGLEKFYELKLTKSSLVEVSCVYPNSINNNELMPYEKLLMKYESIAWRHLVSGTEGYSISNDNIF</sequence>
<dbReference type="NCBIfam" id="TIGR03344">
    <property type="entry name" value="VI_effect_Hcp1"/>
    <property type="match status" value="1"/>
</dbReference>
<dbReference type="PANTHER" id="PTHR34319:SF7">
    <property type="entry name" value="HNH ENDONUCLEASE DOMAIN-CONTAINING PROTEIN"/>
    <property type="match status" value="1"/>
</dbReference>
<dbReference type="InterPro" id="IPR036624">
    <property type="entry name" value="Hcp1-lik_sf"/>
</dbReference>
<evidence type="ECO:0000313" key="1">
    <source>
        <dbReference type="EMBL" id="EKT54253.1"/>
    </source>
</evidence>
<dbReference type="InterPro" id="IPR052947">
    <property type="entry name" value="T6SS_Hcp1_domain"/>
</dbReference>
<dbReference type="AlphaFoldDB" id="K8W136"/>
<dbReference type="HOGENOM" id="CLU_116190_1_0_6"/>
<keyword evidence="2" id="KW-1185">Reference proteome</keyword>
<protein>
    <submittedName>
        <fullName evidence="1">Uncharacterized protein</fullName>
    </submittedName>
</protein>
<comment type="caution">
    <text evidence="1">The sequence shown here is derived from an EMBL/GenBank/DDBJ whole genome shotgun (WGS) entry which is preliminary data.</text>
</comment>
<dbReference type="EMBL" id="AKKN01000011">
    <property type="protein sequence ID" value="EKT54253.1"/>
    <property type="molecule type" value="Genomic_DNA"/>
</dbReference>
<dbReference type="OrthoDB" id="5674026at2"/>
<proteinExistence type="predicted"/>
<dbReference type="InterPro" id="IPR008514">
    <property type="entry name" value="T6SS_Hcp"/>
</dbReference>
<reference evidence="1 2" key="1">
    <citation type="journal article" date="2012" name="BMC Genomics">
        <title>Comparative genomics of bacteria in the genus Providencia isolated from wild Drosophila melanogaster.</title>
        <authorList>
            <person name="Galac M.R."/>
            <person name="Lazzaro B.P."/>
        </authorList>
    </citation>
    <scope>NUCLEOTIDE SEQUENCE [LARGE SCALE GENOMIC DNA]</scope>
    <source>
        <strain evidence="1 2">DSM 19967</strain>
    </source>
</reference>
<dbReference type="Proteomes" id="UP000010290">
    <property type="component" value="Chromosome"/>
</dbReference>
<gene>
    <name evidence="1" type="ORF">OO7_14028</name>
</gene>
<dbReference type="PANTHER" id="PTHR34319">
    <property type="entry name" value="MAJOR EXPORTED PROTEIN"/>
    <property type="match status" value="1"/>
</dbReference>
<dbReference type="RefSeq" id="WP_008916552.1">
    <property type="nucleotide sequence ID" value="NZ_CM001773.1"/>
</dbReference>
<dbReference type="Gene3D" id="2.30.110.20">
    <property type="entry name" value="Hcp1-like"/>
    <property type="match status" value="1"/>
</dbReference>